<evidence type="ECO:0000259" key="12">
    <source>
        <dbReference type="Pfam" id="PF13793"/>
    </source>
</evidence>
<organism evidence="13 14">
    <name type="scientific">Neocallimastix californiae</name>
    <dbReference type="NCBI Taxonomy" id="1754190"/>
    <lineage>
        <taxon>Eukaryota</taxon>
        <taxon>Fungi</taxon>
        <taxon>Fungi incertae sedis</taxon>
        <taxon>Chytridiomycota</taxon>
        <taxon>Chytridiomycota incertae sedis</taxon>
        <taxon>Neocallimastigomycetes</taxon>
        <taxon>Neocallimastigales</taxon>
        <taxon>Neocallimastigaceae</taxon>
        <taxon>Neocallimastix</taxon>
    </lineage>
</organism>
<evidence type="ECO:0000313" key="13">
    <source>
        <dbReference type="EMBL" id="ORY77115.1"/>
    </source>
</evidence>
<evidence type="ECO:0000256" key="8">
    <source>
        <dbReference type="ARBA" id="ARBA00022777"/>
    </source>
</evidence>
<evidence type="ECO:0000313" key="14">
    <source>
        <dbReference type="Proteomes" id="UP000193920"/>
    </source>
</evidence>
<dbReference type="OrthoDB" id="413572at2759"/>
<evidence type="ECO:0000256" key="4">
    <source>
        <dbReference type="ARBA" id="ARBA00022679"/>
    </source>
</evidence>
<dbReference type="Gene3D" id="3.40.50.2020">
    <property type="match status" value="2"/>
</dbReference>
<dbReference type="GO" id="GO:0005737">
    <property type="term" value="C:cytoplasm"/>
    <property type="evidence" value="ECO:0007669"/>
    <property type="project" value="UniProtKB-SubCell"/>
</dbReference>
<dbReference type="PANTHER" id="PTHR10210:SF36">
    <property type="entry name" value="RIBOSE-PHOSPHATE PYROPHOSPHOKINASE 5"/>
    <property type="match status" value="1"/>
</dbReference>
<dbReference type="CDD" id="cd06223">
    <property type="entry name" value="PRTases_typeI"/>
    <property type="match status" value="1"/>
</dbReference>
<reference evidence="13 14" key="1">
    <citation type="submission" date="2016-08" db="EMBL/GenBank/DDBJ databases">
        <title>A Parts List for Fungal Cellulosomes Revealed by Comparative Genomics.</title>
        <authorList>
            <consortium name="DOE Joint Genome Institute"/>
            <person name="Haitjema C.H."/>
            <person name="Gilmore S.P."/>
            <person name="Henske J.K."/>
            <person name="Solomon K.V."/>
            <person name="De Groot R."/>
            <person name="Kuo A."/>
            <person name="Mondo S.J."/>
            <person name="Salamov A.A."/>
            <person name="Labutti K."/>
            <person name="Zhao Z."/>
            <person name="Chiniquy J."/>
            <person name="Barry K."/>
            <person name="Brewer H.M."/>
            <person name="Purvine S.O."/>
            <person name="Wright A.T."/>
            <person name="Boxma B."/>
            <person name="Van Alen T."/>
            <person name="Hackstein J.H."/>
            <person name="Baker S.E."/>
            <person name="Grigoriev I.V."/>
            <person name="O'Malley M.A."/>
        </authorList>
    </citation>
    <scope>NUCLEOTIDE SEQUENCE [LARGE SCALE GENOMIC DNA]</scope>
    <source>
        <strain evidence="13 14">G1</strain>
    </source>
</reference>
<evidence type="ECO:0000256" key="10">
    <source>
        <dbReference type="ARBA" id="ARBA00022842"/>
    </source>
</evidence>
<dbReference type="InterPro" id="IPR029099">
    <property type="entry name" value="Pribosyltran_N"/>
</dbReference>
<evidence type="ECO:0000256" key="9">
    <source>
        <dbReference type="ARBA" id="ARBA00022840"/>
    </source>
</evidence>
<keyword evidence="4" id="KW-0808">Transferase</keyword>
<dbReference type="GO" id="GO:0016301">
    <property type="term" value="F:kinase activity"/>
    <property type="evidence" value="ECO:0007669"/>
    <property type="project" value="UniProtKB-KW"/>
</dbReference>
<dbReference type="GO" id="GO:0004749">
    <property type="term" value="F:ribose phosphate diphosphokinase activity"/>
    <property type="evidence" value="ECO:0007669"/>
    <property type="project" value="UniProtKB-EC"/>
</dbReference>
<dbReference type="SMART" id="SM01400">
    <property type="entry name" value="Pribosyltran_N"/>
    <property type="match status" value="1"/>
</dbReference>
<dbReference type="EC" id="2.7.6.1" evidence="3"/>
<dbReference type="NCBIfam" id="TIGR01251">
    <property type="entry name" value="ribP_PPkin"/>
    <property type="match status" value="1"/>
</dbReference>
<keyword evidence="8 13" id="KW-0418">Kinase</keyword>
<evidence type="ECO:0000256" key="11">
    <source>
        <dbReference type="ARBA" id="ARBA00049535"/>
    </source>
</evidence>
<evidence type="ECO:0000256" key="5">
    <source>
        <dbReference type="ARBA" id="ARBA00022723"/>
    </source>
</evidence>
<evidence type="ECO:0000256" key="2">
    <source>
        <dbReference type="ARBA" id="ARBA00006478"/>
    </source>
</evidence>
<comment type="catalytic activity">
    <reaction evidence="11">
        <text>D-ribose 5-phosphate + ATP = 5-phospho-alpha-D-ribose 1-diphosphate + AMP + H(+)</text>
        <dbReference type="Rhea" id="RHEA:15609"/>
        <dbReference type="ChEBI" id="CHEBI:15378"/>
        <dbReference type="ChEBI" id="CHEBI:30616"/>
        <dbReference type="ChEBI" id="CHEBI:58017"/>
        <dbReference type="ChEBI" id="CHEBI:78346"/>
        <dbReference type="ChEBI" id="CHEBI:456215"/>
        <dbReference type="EC" id="2.7.6.1"/>
    </reaction>
</comment>
<dbReference type="GO" id="GO:0006015">
    <property type="term" value="P:5-phosphoribose 1-diphosphate biosynthetic process"/>
    <property type="evidence" value="ECO:0007669"/>
    <property type="project" value="TreeGrafter"/>
</dbReference>
<dbReference type="Pfam" id="PF14572">
    <property type="entry name" value="Pribosyl_synth"/>
    <property type="match status" value="1"/>
</dbReference>
<keyword evidence="7" id="KW-0547">Nucleotide-binding</keyword>
<evidence type="ECO:0000256" key="3">
    <source>
        <dbReference type="ARBA" id="ARBA00013247"/>
    </source>
</evidence>
<evidence type="ECO:0000256" key="7">
    <source>
        <dbReference type="ARBA" id="ARBA00022741"/>
    </source>
</evidence>
<evidence type="ECO:0000256" key="1">
    <source>
        <dbReference type="ARBA" id="ARBA00004496"/>
    </source>
</evidence>
<keyword evidence="9" id="KW-0067">ATP-binding</keyword>
<protein>
    <recommendedName>
        <fullName evidence="3">ribose-phosphate diphosphokinase</fullName>
        <ecNumber evidence="3">2.7.6.1</ecNumber>
    </recommendedName>
</protein>
<gene>
    <name evidence="13" type="ORF">LY90DRAFT_522486</name>
</gene>
<name>A0A1Y2F2B9_9FUNG</name>
<dbReference type="GO" id="GO:0002189">
    <property type="term" value="C:ribose phosphate diphosphokinase complex"/>
    <property type="evidence" value="ECO:0007669"/>
    <property type="project" value="TreeGrafter"/>
</dbReference>
<dbReference type="InterPro" id="IPR000836">
    <property type="entry name" value="PRTase_dom"/>
</dbReference>
<accession>A0A1Y2F2B9</accession>
<dbReference type="FunFam" id="3.40.50.2020:FF:000014">
    <property type="entry name" value="Ribose-phosphate pyrophosphokinase 1"/>
    <property type="match status" value="1"/>
</dbReference>
<dbReference type="GO" id="GO:0006164">
    <property type="term" value="P:purine nucleotide biosynthetic process"/>
    <property type="evidence" value="ECO:0007669"/>
    <property type="project" value="TreeGrafter"/>
</dbReference>
<sequence length="364" mass="40336">MNNLVVLSGSAHPNLTKEICEKLGITVGKVTLSKFSNQETNVEIHQSIRENDVYIVQSGCGRVNDNLIELIIMIGACRTASARRVVCVCPFFPYSRNLEPEDLSFDEPKSIYNNNKETETTIKTKANTTVTDLSKLPVPPSSNQNKYKHWTAKSGTLIANMITAAGADQIITLDLHDPQFQGFFDIPVDNLTSQPLIAKYIKDNIPDYKEGIIVSPDAGGAKRATALSEILNTNFGLIHKDSRNKENLQLVGNVKDRTCILLDDIIDTANTVTKAAKLLHENGAKRIYVVAPHAILSGNALNLLNESFIDEVIVGNTIPQEEHVEKCPKIKVIDFSSMFAEVIRRIHNGESVSFLYGDSHNWEY</sequence>
<dbReference type="STRING" id="1754190.A0A1Y2F2B9"/>
<keyword evidence="14" id="KW-1185">Reference proteome</keyword>
<keyword evidence="6" id="KW-0545">Nucleotide biosynthesis</keyword>
<dbReference type="GO" id="GO:0005524">
    <property type="term" value="F:ATP binding"/>
    <property type="evidence" value="ECO:0007669"/>
    <property type="project" value="UniProtKB-KW"/>
</dbReference>
<dbReference type="Pfam" id="PF13793">
    <property type="entry name" value="Pribosyltran_N"/>
    <property type="match status" value="1"/>
</dbReference>
<comment type="caution">
    <text evidence="13">The sequence shown here is derived from an EMBL/GenBank/DDBJ whole genome shotgun (WGS) entry which is preliminary data.</text>
</comment>
<keyword evidence="10" id="KW-0460">Magnesium</keyword>
<dbReference type="InterPro" id="IPR005946">
    <property type="entry name" value="Rib-P_diPkinase"/>
</dbReference>
<proteinExistence type="inferred from homology"/>
<dbReference type="SUPFAM" id="SSF53271">
    <property type="entry name" value="PRTase-like"/>
    <property type="match status" value="2"/>
</dbReference>
<dbReference type="InterPro" id="IPR000842">
    <property type="entry name" value="PRib_PP_synth_CS"/>
</dbReference>
<dbReference type="EMBL" id="MCOG01000020">
    <property type="protein sequence ID" value="ORY77115.1"/>
    <property type="molecule type" value="Genomic_DNA"/>
</dbReference>
<keyword evidence="5" id="KW-0479">Metal-binding</keyword>
<dbReference type="Proteomes" id="UP000193920">
    <property type="component" value="Unassembled WGS sequence"/>
</dbReference>
<comment type="subcellular location">
    <subcellularLocation>
        <location evidence="1">Cytoplasm</location>
    </subcellularLocation>
</comment>
<feature type="domain" description="Ribose-phosphate pyrophosphokinase N-terminal" evidence="12">
    <location>
        <begin position="5"/>
        <end position="97"/>
    </location>
</feature>
<dbReference type="AlphaFoldDB" id="A0A1Y2F2B9"/>
<comment type="similarity">
    <text evidence="2">Belongs to the ribose-phosphate pyrophosphokinase family.</text>
</comment>
<dbReference type="GO" id="GO:0009156">
    <property type="term" value="P:ribonucleoside monophosphate biosynthetic process"/>
    <property type="evidence" value="ECO:0007669"/>
    <property type="project" value="InterPro"/>
</dbReference>
<dbReference type="InterPro" id="IPR029057">
    <property type="entry name" value="PRTase-like"/>
</dbReference>
<evidence type="ECO:0000256" key="6">
    <source>
        <dbReference type="ARBA" id="ARBA00022727"/>
    </source>
</evidence>
<dbReference type="PROSITE" id="PS00114">
    <property type="entry name" value="PRPP_SYNTHASE"/>
    <property type="match status" value="1"/>
</dbReference>
<dbReference type="PANTHER" id="PTHR10210">
    <property type="entry name" value="RIBOSE-PHOSPHATE DIPHOSPHOKINASE FAMILY MEMBER"/>
    <property type="match status" value="1"/>
</dbReference>
<dbReference type="FunFam" id="3.40.50.2020:FF:000005">
    <property type="entry name" value="Ribose-phosphate pyrophosphokinase 1"/>
    <property type="match status" value="1"/>
</dbReference>
<dbReference type="GO" id="GO:0000287">
    <property type="term" value="F:magnesium ion binding"/>
    <property type="evidence" value="ECO:0007669"/>
    <property type="project" value="InterPro"/>
</dbReference>